<accession>Q1PLA2</accession>
<dbReference type="InterPro" id="IPR006062">
    <property type="entry name" value="His_biosynth"/>
</dbReference>
<comment type="function">
    <text evidence="8">IGPS catalyzes the conversion of PRFAR and glutamine to IGP, AICAR and glutamate. The HisF subunit catalyzes the cyclization activity that produces IGP and AICAR from PRFAR using the ammonia provided by the HisH subunit.</text>
</comment>
<keyword evidence="7" id="KW-0456">Lyase</keyword>
<comment type="catalytic activity">
    <reaction evidence="10">
        <text>5-[(5-phospho-1-deoxy-D-ribulos-1-ylimino)methylamino]-1-(5-phospho-beta-D-ribosyl)imidazole-4-carboxamide + L-glutamine = D-erythro-1-(imidazol-4-yl)glycerol 3-phosphate + 5-amino-1-(5-phospho-beta-D-ribosyl)imidazole-4-carboxamide + L-glutamate + H(+)</text>
        <dbReference type="Rhea" id="RHEA:24793"/>
        <dbReference type="ChEBI" id="CHEBI:15378"/>
        <dbReference type="ChEBI" id="CHEBI:29985"/>
        <dbReference type="ChEBI" id="CHEBI:58278"/>
        <dbReference type="ChEBI" id="CHEBI:58359"/>
        <dbReference type="ChEBI" id="CHEBI:58475"/>
        <dbReference type="ChEBI" id="CHEBI:58525"/>
        <dbReference type="EC" id="4.3.2.10"/>
    </reaction>
</comment>
<comment type="subunit">
    <text evidence="3">Heterodimer of HisH and HisF.</text>
</comment>
<dbReference type="InterPro" id="IPR050064">
    <property type="entry name" value="IGPS_HisA/HisF"/>
</dbReference>
<dbReference type="GO" id="GO:0016829">
    <property type="term" value="F:lyase activity"/>
    <property type="evidence" value="ECO:0007669"/>
    <property type="project" value="UniProtKB-KW"/>
</dbReference>
<dbReference type="GO" id="GO:0000105">
    <property type="term" value="P:L-histidine biosynthetic process"/>
    <property type="evidence" value="ECO:0007669"/>
    <property type="project" value="UniProtKB-UniPathway"/>
</dbReference>
<reference evidence="12" key="2">
    <citation type="submission" date="2006-04" db="EMBL/GenBank/DDBJ databases">
        <title>Sequencing of the draft fosmids and assembly of Prochlorococcus marinus environmental genome fragment.</title>
        <authorList>
            <consortium name="US DOE Joint Genome Institute (JGI)"/>
            <person name="Copeland A."/>
            <person name="Lucas S."/>
            <person name="Lapidus A."/>
            <person name="Barry K."/>
            <person name="Detter J.C."/>
            <person name="Glavina T."/>
            <person name="Hammon N."/>
            <person name="Israni S."/>
            <person name="Richardson P."/>
        </authorList>
    </citation>
    <scope>NUCLEOTIDE SEQUENCE</scope>
</reference>
<dbReference type="InterPro" id="IPR004651">
    <property type="entry name" value="HisF"/>
</dbReference>
<protein>
    <recommendedName>
        <fullName evidence="4">imidazole glycerol-phosphate synthase</fullName>
        <ecNumber evidence="4">4.3.2.10</ecNumber>
    </recommendedName>
    <alternativeName>
        <fullName evidence="9">IGP synthase cyclase subunit</fullName>
    </alternativeName>
</protein>
<dbReference type="Pfam" id="PF00977">
    <property type="entry name" value="His_biosynth"/>
    <property type="match status" value="1"/>
</dbReference>
<evidence type="ECO:0000256" key="7">
    <source>
        <dbReference type="ARBA" id="ARBA00023239"/>
    </source>
</evidence>
<evidence type="ECO:0000256" key="9">
    <source>
        <dbReference type="ARBA" id="ARBA00030264"/>
    </source>
</evidence>
<evidence type="ECO:0000313" key="12">
    <source>
        <dbReference type="EMBL" id="ABE10777.1"/>
    </source>
</evidence>
<dbReference type="UniPathway" id="UPA00031">
    <property type="reaction ID" value="UER00010"/>
</dbReference>
<dbReference type="EC" id="4.3.2.10" evidence="4"/>
<sequence length="268" mass="30182">MKPKKRIIFTLLYNSNRFVLSRNFRLQTIGDLDWLKKNYNFDNVAYHIDELLILDVTRGRKDSEEFCKVVTQISENIFVPLTIGGGINSLEKAKLFFKSGADKVSINSSLLDESLVTQIVKNYGKQCLVGSIDVLKKNEEYYVYSNNGTKLVSSLNKFFENKEFFNNIGEIYINSINQDGTGNGLDISLAEFVSAKSEVPFIISGGVGKITDIKDAFKYDFINAVSTAHLLNFIGDSLKKTRLICDECGVRLAKWPSINGILKRNLNS</sequence>
<evidence type="ECO:0000256" key="2">
    <source>
        <dbReference type="ARBA" id="ARBA00009667"/>
    </source>
</evidence>
<dbReference type="InterPro" id="IPR011060">
    <property type="entry name" value="RibuloseP-bd_barrel"/>
</dbReference>
<proteinExistence type="inferred from homology"/>
<dbReference type="CDD" id="cd04731">
    <property type="entry name" value="HisF"/>
    <property type="match status" value="1"/>
</dbReference>
<evidence type="ECO:0000256" key="11">
    <source>
        <dbReference type="RuleBase" id="RU003657"/>
    </source>
</evidence>
<keyword evidence="5 11" id="KW-0028">Amino-acid biosynthesis</keyword>
<dbReference type="InterPro" id="IPR013785">
    <property type="entry name" value="Aldolase_TIM"/>
</dbReference>
<evidence type="ECO:0000256" key="10">
    <source>
        <dbReference type="ARBA" id="ARBA00047838"/>
    </source>
</evidence>
<comment type="similarity">
    <text evidence="2 11">Belongs to the HisA/HisF family.</text>
</comment>
<dbReference type="PANTHER" id="PTHR21235">
    <property type="entry name" value="IMIDAZOLE GLYCEROL PHOSPHATE SYNTHASE SUBUNIT HISF/H IGP SYNTHASE SUBUNIT HISF/H"/>
    <property type="match status" value="1"/>
</dbReference>
<keyword evidence="6 11" id="KW-0368">Histidine biosynthesis</keyword>
<organism evidence="12">
    <name type="scientific">uncultured Prochlorococcus marinus clone ASNC1363</name>
    <dbReference type="NCBI Taxonomy" id="379364"/>
    <lineage>
        <taxon>Bacteria</taxon>
        <taxon>Bacillati</taxon>
        <taxon>Cyanobacteriota</taxon>
        <taxon>Cyanophyceae</taxon>
        <taxon>Synechococcales</taxon>
        <taxon>Prochlorococcaceae</taxon>
        <taxon>Prochlorococcus</taxon>
    </lineage>
</organism>
<evidence type="ECO:0000256" key="5">
    <source>
        <dbReference type="ARBA" id="ARBA00022605"/>
    </source>
</evidence>
<gene>
    <name evidence="12" type="ORF">ASNC1363_0007</name>
</gene>
<reference evidence="12" key="1">
    <citation type="journal article" date="2006" name="Science">
        <title>Genomic islands and the ecology and evolution of Prochlorococcus.</title>
        <authorList>
            <person name="Coleman M.L."/>
            <person name="Sullivan M.B."/>
            <person name="Martiny A.C."/>
            <person name="Steglich C."/>
            <person name="Barry K."/>
            <person name="Delong E.F."/>
            <person name="Chisholm S.W."/>
        </authorList>
    </citation>
    <scope>NUCLEOTIDE SEQUENCE</scope>
</reference>
<dbReference type="Gene3D" id="3.20.20.70">
    <property type="entry name" value="Aldolase class I"/>
    <property type="match status" value="1"/>
</dbReference>
<dbReference type="AlphaFoldDB" id="Q1PLA2"/>
<dbReference type="PANTHER" id="PTHR21235:SF2">
    <property type="entry name" value="IMIDAZOLE GLYCEROL PHOSPHATE SYNTHASE HISHF"/>
    <property type="match status" value="1"/>
</dbReference>
<dbReference type="EMBL" id="DQ366712">
    <property type="protein sequence ID" value="ABE10777.1"/>
    <property type="molecule type" value="Genomic_DNA"/>
</dbReference>
<dbReference type="SUPFAM" id="SSF51366">
    <property type="entry name" value="Ribulose-phoshate binding barrel"/>
    <property type="match status" value="1"/>
</dbReference>
<evidence type="ECO:0000256" key="6">
    <source>
        <dbReference type="ARBA" id="ARBA00023102"/>
    </source>
</evidence>
<dbReference type="GO" id="GO:0000107">
    <property type="term" value="F:imidazoleglycerol-phosphate synthase activity"/>
    <property type="evidence" value="ECO:0007669"/>
    <property type="project" value="InterPro"/>
</dbReference>
<evidence type="ECO:0000256" key="1">
    <source>
        <dbReference type="ARBA" id="ARBA00005091"/>
    </source>
</evidence>
<name>Q1PLA2_PROMR</name>
<evidence type="ECO:0000256" key="3">
    <source>
        <dbReference type="ARBA" id="ARBA00011152"/>
    </source>
</evidence>
<evidence type="ECO:0000256" key="8">
    <source>
        <dbReference type="ARBA" id="ARBA00025475"/>
    </source>
</evidence>
<comment type="pathway">
    <text evidence="1">Amino-acid biosynthesis; L-histidine biosynthesis; L-histidine from 5-phospho-alpha-D-ribose 1-diphosphate: step 5/9.</text>
</comment>
<evidence type="ECO:0000256" key="4">
    <source>
        <dbReference type="ARBA" id="ARBA00012809"/>
    </source>
</evidence>